<protein>
    <submittedName>
        <fullName evidence="2">Unannotated protein</fullName>
    </submittedName>
</protein>
<dbReference type="AlphaFoldDB" id="A0A6J7VQF8"/>
<feature type="region of interest" description="Disordered" evidence="1">
    <location>
        <begin position="63"/>
        <end position="149"/>
    </location>
</feature>
<proteinExistence type="predicted"/>
<feature type="compositionally biased region" description="Polar residues" evidence="1">
    <location>
        <begin position="64"/>
        <end position="122"/>
    </location>
</feature>
<evidence type="ECO:0000256" key="1">
    <source>
        <dbReference type="SAM" id="MobiDB-lite"/>
    </source>
</evidence>
<dbReference type="EMBL" id="CAFBRV010000004">
    <property type="protein sequence ID" value="CAB5103948.1"/>
    <property type="molecule type" value="Genomic_DNA"/>
</dbReference>
<organism evidence="2">
    <name type="scientific">freshwater metagenome</name>
    <dbReference type="NCBI Taxonomy" id="449393"/>
    <lineage>
        <taxon>unclassified sequences</taxon>
        <taxon>metagenomes</taxon>
        <taxon>ecological metagenomes</taxon>
    </lineage>
</organism>
<name>A0A6J7VQF8_9ZZZZ</name>
<evidence type="ECO:0000313" key="2">
    <source>
        <dbReference type="EMBL" id="CAB5103948.1"/>
    </source>
</evidence>
<gene>
    <name evidence="2" type="ORF">UFOPK4410_00116</name>
</gene>
<sequence length="149" mass="15200">MTPSQKPEWIEIADKDKSVFPRKVSKGLPVMALVVTASILGIGSIFAQTADEVPASAVEISAPAVQSSQSAEPSAAGATQSFAVQTSNAPKQANTANASFAPQSTSAVSPSAPTMKNPSIGTMPTGGGDDDDDDEDEGDDDDEDEGDDD</sequence>
<feature type="compositionally biased region" description="Acidic residues" evidence="1">
    <location>
        <begin position="128"/>
        <end position="149"/>
    </location>
</feature>
<reference evidence="2" key="1">
    <citation type="submission" date="2020-05" db="EMBL/GenBank/DDBJ databases">
        <authorList>
            <person name="Chiriac C."/>
            <person name="Salcher M."/>
            <person name="Ghai R."/>
            <person name="Kavagutti S V."/>
        </authorList>
    </citation>
    <scope>NUCLEOTIDE SEQUENCE</scope>
</reference>
<accession>A0A6J7VQF8</accession>